<sequence>MSLLGADYSDSDSDDGYKEDAAAQQTASPSPCPSSSTPSSPSAAAAHSERQEEATPRASTTSEELDKKFGAVSEPRAAEGHGWYENFRQQLQRELGKEDITMRIKSNSDIGNPELLSKVNKHFTIDELASHFPESSLNAQFQDDEFYSRLKMDMATKFHRSETSGDRAGGTGAASATGEDGGQIGKLTAPPSRWSTDSAPVAPVAAAAATAVAVAAAAAKARKNHPPGR</sequence>
<dbReference type="InterPro" id="IPR012479">
    <property type="entry name" value="SAP30BP"/>
</dbReference>
<dbReference type="AlphaFoldDB" id="A0A7S2CA79"/>
<feature type="region of interest" description="Disordered" evidence="1">
    <location>
        <begin position="159"/>
        <end position="200"/>
    </location>
</feature>
<protein>
    <submittedName>
        <fullName evidence="2">Uncharacterized protein</fullName>
    </submittedName>
</protein>
<evidence type="ECO:0000313" key="2">
    <source>
        <dbReference type="EMBL" id="CAD9418452.1"/>
    </source>
</evidence>
<accession>A0A7S2CA79</accession>
<dbReference type="EMBL" id="HBGT01017547">
    <property type="protein sequence ID" value="CAD9418452.1"/>
    <property type="molecule type" value="Transcribed_RNA"/>
</dbReference>
<reference evidence="2" key="1">
    <citation type="submission" date="2021-01" db="EMBL/GenBank/DDBJ databases">
        <authorList>
            <person name="Corre E."/>
            <person name="Pelletier E."/>
            <person name="Niang G."/>
            <person name="Scheremetjew M."/>
            <person name="Finn R."/>
            <person name="Kale V."/>
            <person name="Holt S."/>
            <person name="Cochrane G."/>
            <person name="Meng A."/>
            <person name="Brown T."/>
            <person name="Cohen L."/>
        </authorList>
    </citation>
    <scope>NUCLEOTIDE SEQUENCE</scope>
    <source>
        <strain evidence="2">RCC1693</strain>
    </source>
</reference>
<organism evidence="2">
    <name type="scientific">Florenciella parvula</name>
    <dbReference type="NCBI Taxonomy" id="236787"/>
    <lineage>
        <taxon>Eukaryota</taxon>
        <taxon>Sar</taxon>
        <taxon>Stramenopiles</taxon>
        <taxon>Ochrophyta</taxon>
        <taxon>Dictyochophyceae</taxon>
        <taxon>Florenciellales</taxon>
        <taxon>Florenciella</taxon>
    </lineage>
</organism>
<gene>
    <name evidence="2" type="ORF">FPAR1323_LOCUS9316</name>
</gene>
<dbReference type="Pfam" id="PF07818">
    <property type="entry name" value="HCNGP"/>
    <property type="match status" value="1"/>
</dbReference>
<dbReference type="GO" id="GO:0006355">
    <property type="term" value="P:regulation of DNA-templated transcription"/>
    <property type="evidence" value="ECO:0007669"/>
    <property type="project" value="InterPro"/>
</dbReference>
<feature type="compositionally biased region" description="Low complexity" evidence="1">
    <location>
        <begin position="22"/>
        <end position="46"/>
    </location>
</feature>
<proteinExistence type="predicted"/>
<evidence type="ECO:0000256" key="1">
    <source>
        <dbReference type="SAM" id="MobiDB-lite"/>
    </source>
</evidence>
<feature type="region of interest" description="Disordered" evidence="1">
    <location>
        <begin position="1"/>
        <end position="84"/>
    </location>
</feature>
<name>A0A7S2CA79_9STRA</name>